<keyword evidence="12" id="KW-0645">Protease</keyword>
<evidence type="ECO:0000256" key="2">
    <source>
        <dbReference type="ARBA" id="ARBA00022729"/>
    </source>
</evidence>
<feature type="binding site" evidence="8">
    <location>
        <position position="106"/>
    </location>
    <ligand>
        <name>Zn(2+)</name>
        <dbReference type="ChEBI" id="CHEBI:29105"/>
        <label>1</label>
        <note>catalytic</note>
    </ligand>
</feature>
<feature type="active site" description="Proton donor 1" evidence="5">
    <location>
        <position position="239"/>
    </location>
</feature>
<evidence type="ECO:0000256" key="3">
    <source>
        <dbReference type="ARBA" id="ARBA00023157"/>
    </source>
</evidence>
<feature type="binding site" evidence="8">
    <location>
        <position position="110"/>
    </location>
    <ligand>
        <name>Zn(2+)</name>
        <dbReference type="ChEBI" id="CHEBI:29105"/>
        <label>1</label>
        <note>catalytic</note>
    </ligand>
</feature>
<dbReference type="GO" id="GO:0008241">
    <property type="term" value="F:peptidyl-dipeptidase activity"/>
    <property type="evidence" value="ECO:0007669"/>
    <property type="project" value="InterPro"/>
</dbReference>
<dbReference type="GO" id="GO:0008237">
    <property type="term" value="F:metallopeptidase activity"/>
    <property type="evidence" value="ECO:0007669"/>
    <property type="project" value="UniProtKB-KW"/>
</dbReference>
<dbReference type="SUPFAM" id="SSF55486">
    <property type="entry name" value="Metalloproteases ('zincins'), catalytic domain"/>
    <property type="match status" value="1"/>
</dbReference>
<feature type="active site" description="Proton donor 2" evidence="6">
    <location>
        <position position="239"/>
    </location>
</feature>
<keyword evidence="4 12" id="KW-0325">Glycoprotein</keyword>
<evidence type="ECO:0000256" key="6">
    <source>
        <dbReference type="PIRSR" id="PIRSR601548-11"/>
    </source>
</evidence>
<evidence type="ECO:0000313" key="13">
    <source>
        <dbReference type="EMBL" id="CAD7274346.1"/>
    </source>
</evidence>
<keyword evidence="2" id="KW-0732">Signal</keyword>
<dbReference type="Proteomes" id="UP000678499">
    <property type="component" value="Unassembled WGS sequence"/>
</dbReference>
<keyword evidence="12" id="KW-0482">Metalloprotease</keyword>
<dbReference type="Gene3D" id="1.10.1370.30">
    <property type="match status" value="1"/>
</dbReference>
<accession>A0A7R9G9R1</accession>
<feature type="active site" description="Proton acceptor 2" evidence="6">
    <location>
        <position position="107"/>
    </location>
</feature>
<evidence type="ECO:0000256" key="4">
    <source>
        <dbReference type="ARBA" id="ARBA00023180"/>
    </source>
</evidence>
<comment type="cofactor">
    <cofactor evidence="12">
        <name>Zn(2+)</name>
        <dbReference type="ChEBI" id="CHEBI:29105"/>
    </cofactor>
    <text evidence="12">Binds 1 zinc ion per subunit.</text>
</comment>
<dbReference type="PANTHER" id="PTHR10514">
    <property type="entry name" value="ANGIOTENSIN-CONVERTING ENZYME"/>
    <property type="match status" value="1"/>
</dbReference>
<evidence type="ECO:0000256" key="1">
    <source>
        <dbReference type="ARBA" id="ARBA00008139"/>
    </source>
</evidence>
<feature type="disulfide bond" evidence="9">
    <location>
        <begin position="275"/>
        <end position="289"/>
    </location>
</feature>
<dbReference type="GO" id="GO:0004180">
    <property type="term" value="F:carboxypeptidase activity"/>
    <property type="evidence" value="ECO:0007669"/>
    <property type="project" value="UniProtKB-KW"/>
</dbReference>
<comment type="similarity">
    <text evidence="1 11 12">Belongs to the peptidase M2 family.</text>
</comment>
<feature type="binding site" evidence="10">
    <location>
        <position position="106"/>
    </location>
    <ligand>
        <name>Zn(2+)</name>
        <dbReference type="ChEBI" id="CHEBI:29105"/>
        <label>2</label>
        <note>catalytic</note>
    </ligand>
</feature>
<dbReference type="Pfam" id="PF01401">
    <property type="entry name" value="Peptidase_M2"/>
    <property type="match status" value="1"/>
</dbReference>
<feature type="binding site" evidence="8">
    <location>
        <position position="134"/>
    </location>
    <ligand>
        <name>Zn(2+)</name>
        <dbReference type="ChEBI" id="CHEBI:29105"/>
        <label>1</label>
        <note>catalytic</note>
    </ligand>
</feature>
<feature type="binding site" evidence="10">
    <location>
        <position position="134"/>
    </location>
    <ligand>
        <name>Zn(2+)</name>
        <dbReference type="ChEBI" id="CHEBI:29105"/>
        <label>2</label>
        <note>catalytic</note>
    </ligand>
</feature>
<dbReference type="GO" id="GO:0016020">
    <property type="term" value="C:membrane"/>
    <property type="evidence" value="ECO:0007669"/>
    <property type="project" value="InterPro"/>
</dbReference>
<dbReference type="PROSITE" id="PS52011">
    <property type="entry name" value="PEPTIDASE_M2"/>
    <property type="match status" value="1"/>
</dbReference>
<evidence type="ECO:0000256" key="11">
    <source>
        <dbReference type="PROSITE-ProRule" id="PRU01355"/>
    </source>
</evidence>
<dbReference type="PANTHER" id="PTHR10514:SF27">
    <property type="entry name" value="ANGIOTENSIN-CONVERTING ENZYME"/>
    <property type="match status" value="1"/>
</dbReference>
<evidence type="ECO:0000256" key="12">
    <source>
        <dbReference type="RuleBase" id="RU361144"/>
    </source>
</evidence>
<keyword evidence="3 9" id="KW-1015">Disulfide bond</keyword>
<dbReference type="InterPro" id="IPR001548">
    <property type="entry name" value="Peptidase_M2"/>
</dbReference>
<comment type="caution">
    <text evidence="11">Lacks conserved residue(s) required for the propagation of feature annotation.</text>
</comment>
<keyword evidence="12" id="KW-0121">Carboxypeptidase</keyword>
<dbReference type="AlphaFoldDB" id="A0A7R9G9R1"/>
<dbReference type="CDD" id="cd06461">
    <property type="entry name" value="M2_ACE"/>
    <property type="match status" value="1"/>
</dbReference>
<keyword evidence="12" id="KW-0378">Hydrolase</keyword>
<dbReference type="EMBL" id="CAJPEX010000238">
    <property type="protein sequence ID" value="CAG0914498.1"/>
    <property type="molecule type" value="Genomic_DNA"/>
</dbReference>
<evidence type="ECO:0000256" key="7">
    <source>
        <dbReference type="PIRSR" id="PIRSR601548-2"/>
    </source>
</evidence>
<dbReference type="EMBL" id="OA882275">
    <property type="protein sequence ID" value="CAD7274346.1"/>
    <property type="molecule type" value="Genomic_DNA"/>
</dbReference>
<name>A0A7R9G9R1_9CRUS</name>
<keyword evidence="8 12" id="KW-0862">Zinc</keyword>
<sequence length="362" mass="42218">MWGQDWMSISELLMPFPEKPKQTFAKKMRAQNYTVEKMYRVAEDFFVSLNFSSLPESFWKLSMLKKPADGRRVMCQPSAWDFCDTQDFRIKMCTEVSFKDLLIVTHEVGHIQYYMEYSGQPFVFRQGAKPAFHEAVGDTMVLSLLTPEHLERLGLVDPKDLLDNDEQKSLNFLMEIALKKLPLVAFSYVMYKWRHDVMSKTYSSEQLNCRWWELREKFEGVKAPSKRSEEDFDPGSKWHVVADLPFLRTAELIKVNIFRYQFSKILEFQFHKALCEAAGKYPTIPLHKCSIYGNAEAGEKFRTLLKAGYSEAWEDTLEDMTGVADMDVRPLLEYFKPLHDYLVAENARTGETVGWTKGETRC</sequence>
<dbReference type="OrthoDB" id="6362466at2759"/>
<dbReference type="PRINTS" id="PR00791">
    <property type="entry name" value="PEPDIPTASEA"/>
</dbReference>
<evidence type="ECO:0000256" key="5">
    <source>
        <dbReference type="PIRSR" id="PIRSR601548-1"/>
    </source>
</evidence>
<keyword evidence="8 12" id="KW-0479">Metal-binding</keyword>
<proteinExistence type="inferred from homology"/>
<feature type="disulfide bond" evidence="9 11">
    <location>
        <begin position="75"/>
        <end position="93"/>
    </location>
</feature>
<gene>
    <name evidence="13" type="ORF">NMOB1V02_LOCUS2182</name>
</gene>
<feature type="binding site" evidence="7">
    <location>
        <position position="259"/>
    </location>
    <ligand>
        <name>chloride</name>
        <dbReference type="ChEBI" id="CHEBI:17996"/>
        <label>1</label>
    </ligand>
</feature>
<evidence type="ECO:0000313" key="14">
    <source>
        <dbReference type="Proteomes" id="UP000678499"/>
    </source>
</evidence>
<keyword evidence="14" id="KW-1185">Reference proteome</keyword>
<reference evidence="13" key="1">
    <citation type="submission" date="2020-11" db="EMBL/GenBank/DDBJ databases">
        <authorList>
            <person name="Tran Van P."/>
        </authorList>
    </citation>
    <scope>NUCLEOTIDE SEQUENCE</scope>
</reference>
<feature type="binding site" evidence="10">
    <location>
        <position position="110"/>
    </location>
    <ligand>
        <name>Zn(2+)</name>
        <dbReference type="ChEBI" id="CHEBI:29105"/>
        <label>2</label>
        <note>catalytic</note>
    </ligand>
</feature>
<evidence type="ECO:0000256" key="9">
    <source>
        <dbReference type="PIRSR" id="PIRSR601548-4"/>
    </source>
</evidence>
<evidence type="ECO:0000256" key="10">
    <source>
        <dbReference type="PIRSR" id="PIRSR601548-8"/>
    </source>
</evidence>
<organism evidence="13">
    <name type="scientific">Notodromas monacha</name>
    <dbReference type="NCBI Taxonomy" id="399045"/>
    <lineage>
        <taxon>Eukaryota</taxon>
        <taxon>Metazoa</taxon>
        <taxon>Ecdysozoa</taxon>
        <taxon>Arthropoda</taxon>
        <taxon>Crustacea</taxon>
        <taxon>Oligostraca</taxon>
        <taxon>Ostracoda</taxon>
        <taxon>Podocopa</taxon>
        <taxon>Podocopida</taxon>
        <taxon>Cypridocopina</taxon>
        <taxon>Cypridoidea</taxon>
        <taxon>Cyprididae</taxon>
        <taxon>Notodromas</taxon>
    </lineage>
</organism>
<feature type="active site" description="Proton acceptor 1" evidence="5">
    <location>
        <position position="107"/>
    </location>
</feature>
<dbReference type="GO" id="GO:0046872">
    <property type="term" value="F:metal ion binding"/>
    <property type="evidence" value="ECO:0007669"/>
    <property type="project" value="UniProtKB-KW"/>
</dbReference>
<dbReference type="EC" id="3.4.-.-" evidence="12"/>
<protein>
    <recommendedName>
        <fullName evidence="12">Angiotensin-converting enzyme</fullName>
        <ecNumber evidence="12">3.4.-.-</ecNumber>
    </recommendedName>
</protein>
<evidence type="ECO:0000256" key="8">
    <source>
        <dbReference type="PIRSR" id="PIRSR601548-3"/>
    </source>
</evidence>
<dbReference type="GO" id="GO:0006508">
    <property type="term" value="P:proteolysis"/>
    <property type="evidence" value="ECO:0007669"/>
    <property type="project" value="UniProtKB-KW"/>
</dbReference>